<reference evidence="2 3" key="1">
    <citation type="submission" date="2023-09" db="EMBL/GenBank/DDBJ databases">
        <title>Multi-omics analysis of a traditional fermented food reveals byproduct-associated fungal strains for waste-to-food upcycling.</title>
        <authorList>
            <consortium name="Lawrence Berkeley National Laboratory"/>
            <person name="Rekdal V.M."/>
            <person name="Villalobos-Escobedo J.M."/>
            <person name="Rodriguez-Valeron N."/>
            <person name="Garcia M.O."/>
            <person name="Vasquez D.P."/>
            <person name="Damayanti I."/>
            <person name="Sorensen P.M."/>
            <person name="Baidoo E.E."/>
            <person name="De Carvalho A.C."/>
            <person name="Riley R."/>
            <person name="Lipzen A."/>
            <person name="He G."/>
            <person name="Yan M."/>
            <person name="Haridas S."/>
            <person name="Daum C."/>
            <person name="Yoshinaga Y."/>
            <person name="Ng V."/>
            <person name="Grigoriev I.V."/>
            <person name="Munk R."/>
            <person name="Nuraida L."/>
            <person name="Wijaya C.H."/>
            <person name="Morales P.-C."/>
            <person name="Keasling J.D."/>
        </authorList>
    </citation>
    <scope>NUCLEOTIDE SEQUENCE [LARGE SCALE GENOMIC DNA]</scope>
    <source>
        <strain evidence="2 3">FGSC 2613</strain>
    </source>
</reference>
<organism evidence="2 3">
    <name type="scientific">Neurospora intermedia</name>
    <dbReference type="NCBI Taxonomy" id="5142"/>
    <lineage>
        <taxon>Eukaryota</taxon>
        <taxon>Fungi</taxon>
        <taxon>Dikarya</taxon>
        <taxon>Ascomycota</taxon>
        <taxon>Pezizomycotina</taxon>
        <taxon>Sordariomycetes</taxon>
        <taxon>Sordariomycetidae</taxon>
        <taxon>Sordariales</taxon>
        <taxon>Sordariaceae</taxon>
        <taxon>Neurospora</taxon>
    </lineage>
</organism>
<accession>A0ABR3DPC3</accession>
<sequence length="60" mass="6447">MAETVVARESYEEGGREDVKCVSQQGPGAKGPERDTKSKPNVMHGCSGSTHSQTVVRVEE</sequence>
<evidence type="ECO:0000256" key="1">
    <source>
        <dbReference type="SAM" id="MobiDB-lite"/>
    </source>
</evidence>
<proteinExistence type="predicted"/>
<protein>
    <recommendedName>
        <fullName evidence="4">Hypervirulence associated protein TUDOR domain-containing protein</fullName>
    </recommendedName>
</protein>
<gene>
    <name evidence="2" type="ORF">QR685DRAFT_432455</name>
</gene>
<dbReference type="EMBL" id="JAVLET010000001">
    <property type="protein sequence ID" value="KAL0474506.1"/>
    <property type="molecule type" value="Genomic_DNA"/>
</dbReference>
<evidence type="ECO:0008006" key="4">
    <source>
        <dbReference type="Google" id="ProtNLM"/>
    </source>
</evidence>
<comment type="caution">
    <text evidence="2">The sequence shown here is derived from an EMBL/GenBank/DDBJ whole genome shotgun (WGS) entry which is preliminary data.</text>
</comment>
<keyword evidence="3" id="KW-1185">Reference proteome</keyword>
<feature type="compositionally biased region" description="Basic and acidic residues" evidence="1">
    <location>
        <begin position="9"/>
        <end position="20"/>
    </location>
</feature>
<feature type="region of interest" description="Disordered" evidence="1">
    <location>
        <begin position="1"/>
        <end position="60"/>
    </location>
</feature>
<name>A0ABR3DPC3_NEUIN</name>
<evidence type="ECO:0000313" key="3">
    <source>
        <dbReference type="Proteomes" id="UP001451303"/>
    </source>
</evidence>
<feature type="compositionally biased region" description="Polar residues" evidence="1">
    <location>
        <begin position="47"/>
        <end position="60"/>
    </location>
</feature>
<evidence type="ECO:0000313" key="2">
    <source>
        <dbReference type="EMBL" id="KAL0474506.1"/>
    </source>
</evidence>
<dbReference type="Proteomes" id="UP001451303">
    <property type="component" value="Unassembled WGS sequence"/>
</dbReference>